<sequence length="96" mass="10931">MKSAVMSLCEVKDLDYLARDFQDLESRSTIEKNIMNTGTTEIYFQDGTVIRGQNEISHPTNESMRPIIKEHSSVPTLPSRIKRVFYLSSEGCKFVA</sequence>
<name>A0AAV9B4D1_ACOGR</name>
<dbReference type="Proteomes" id="UP001179952">
    <property type="component" value="Unassembled WGS sequence"/>
</dbReference>
<dbReference type="EMBL" id="JAUJYN010000005">
    <property type="protein sequence ID" value="KAK1271232.1"/>
    <property type="molecule type" value="Genomic_DNA"/>
</dbReference>
<dbReference type="AlphaFoldDB" id="A0AAV9B4D1"/>
<organism evidence="1 2">
    <name type="scientific">Acorus gramineus</name>
    <name type="common">Dwarf sweet flag</name>
    <dbReference type="NCBI Taxonomy" id="55184"/>
    <lineage>
        <taxon>Eukaryota</taxon>
        <taxon>Viridiplantae</taxon>
        <taxon>Streptophyta</taxon>
        <taxon>Embryophyta</taxon>
        <taxon>Tracheophyta</taxon>
        <taxon>Spermatophyta</taxon>
        <taxon>Magnoliopsida</taxon>
        <taxon>Liliopsida</taxon>
        <taxon>Acoraceae</taxon>
        <taxon>Acorus</taxon>
    </lineage>
</organism>
<gene>
    <name evidence="1" type="ORF">QJS04_geneDACA004368</name>
</gene>
<comment type="caution">
    <text evidence="1">The sequence shown here is derived from an EMBL/GenBank/DDBJ whole genome shotgun (WGS) entry which is preliminary data.</text>
</comment>
<proteinExistence type="predicted"/>
<reference evidence="1" key="2">
    <citation type="submission" date="2023-06" db="EMBL/GenBank/DDBJ databases">
        <authorList>
            <person name="Ma L."/>
            <person name="Liu K.-W."/>
            <person name="Li Z."/>
            <person name="Hsiao Y.-Y."/>
            <person name="Qi Y."/>
            <person name="Fu T."/>
            <person name="Tang G."/>
            <person name="Zhang D."/>
            <person name="Sun W.-H."/>
            <person name="Liu D.-K."/>
            <person name="Li Y."/>
            <person name="Chen G.-Z."/>
            <person name="Liu X.-D."/>
            <person name="Liao X.-Y."/>
            <person name="Jiang Y.-T."/>
            <person name="Yu X."/>
            <person name="Hao Y."/>
            <person name="Huang J."/>
            <person name="Zhao X.-W."/>
            <person name="Ke S."/>
            <person name="Chen Y.-Y."/>
            <person name="Wu W.-L."/>
            <person name="Hsu J.-L."/>
            <person name="Lin Y.-F."/>
            <person name="Huang M.-D."/>
            <person name="Li C.-Y."/>
            <person name="Huang L."/>
            <person name="Wang Z.-W."/>
            <person name="Zhao X."/>
            <person name="Zhong W.-Y."/>
            <person name="Peng D.-H."/>
            <person name="Ahmad S."/>
            <person name="Lan S."/>
            <person name="Zhang J.-S."/>
            <person name="Tsai W.-C."/>
            <person name="Van De Peer Y."/>
            <person name="Liu Z.-J."/>
        </authorList>
    </citation>
    <scope>NUCLEOTIDE SEQUENCE</scope>
    <source>
        <strain evidence="1">SCP</strain>
        <tissue evidence="1">Leaves</tissue>
    </source>
</reference>
<evidence type="ECO:0000313" key="1">
    <source>
        <dbReference type="EMBL" id="KAK1271232.1"/>
    </source>
</evidence>
<dbReference type="PANTHER" id="PTHR31240">
    <property type="entry name" value="MATERNAL EFFECT EMBRYO ARREST 18"/>
    <property type="match status" value="1"/>
</dbReference>
<keyword evidence="2" id="KW-1185">Reference proteome</keyword>
<accession>A0AAV9B4D1</accession>
<reference evidence="1" key="1">
    <citation type="journal article" date="2023" name="Nat. Commun.">
        <title>Diploid and tetraploid genomes of Acorus and the evolution of monocots.</title>
        <authorList>
            <person name="Ma L."/>
            <person name="Liu K.W."/>
            <person name="Li Z."/>
            <person name="Hsiao Y.Y."/>
            <person name="Qi Y."/>
            <person name="Fu T."/>
            <person name="Tang G.D."/>
            <person name="Zhang D."/>
            <person name="Sun W.H."/>
            <person name="Liu D.K."/>
            <person name="Li Y."/>
            <person name="Chen G.Z."/>
            <person name="Liu X.D."/>
            <person name="Liao X.Y."/>
            <person name="Jiang Y.T."/>
            <person name="Yu X."/>
            <person name="Hao Y."/>
            <person name="Huang J."/>
            <person name="Zhao X.W."/>
            <person name="Ke S."/>
            <person name="Chen Y.Y."/>
            <person name="Wu W.L."/>
            <person name="Hsu J.L."/>
            <person name="Lin Y.F."/>
            <person name="Huang M.D."/>
            <person name="Li C.Y."/>
            <person name="Huang L."/>
            <person name="Wang Z.W."/>
            <person name="Zhao X."/>
            <person name="Zhong W.Y."/>
            <person name="Peng D.H."/>
            <person name="Ahmad S."/>
            <person name="Lan S."/>
            <person name="Zhang J.S."/>
            <person name="Tsai W.C."/>
            <person name="Van de Peer Y."/>
            <person name="Liu Z.J."/>
        </authorList>
    </citation>
    <scope>NUCLEOTIDE SEQUENCE</scope>
    <source>
        <strain evidence="1">SCP</strain>
    </source>
</reference>
<dbReference type="PANTHER" id="PTHR31240:SF0">
    <property type="entry name" value="MATERNAL EFFECT EMBRYO ARREST 18"/>
    <property type="match status" value="1"/>
</dbReference>
<protein>
    <submittedName>
        <fullName evidence="1">Uncharacterized protein</fullName>
    </submittedName>
</protein>
<evidence type="ECO:0000313" key="2">
    <source>
        <dbReference type="Proteomes" id="UP001179952"/>
    </source>
</evidence>